<protein>
    <submittedName>
        <fullName evidence="2">HGH1 protein</fullName>
    </submittedName>
</protein>
<evidence type="ECO:0000313" key="2">
    <source>
        <dbReference type="WBParaSite" id="maker-uti_cns_0010988-snap-gene-0.4-mRNA-1"/>
    </source>
</evidence>
<evidence type="ECO:0000313" key="1">
    <source>
        <dbReference type="Proteomes" id="UP000095280"/>
    </source>
</evidence>
<sequence>PGQQQQQEPQQALLRLTDRLTARCPYSARLLAAAAVAGGRPGCLQRLLRPALTGHPKLLLQALDVIELHDSDAIADCLLQRLLSAADWRLRRHLLRSAGALLAEEASQERRRLAGALGRQLPRLLRLLDAGPGPAGVADLLALTGRLEFHRS</sequence>
<proteinExistence type="predicted"/>
<keyword evidence="1" id="KW-1185">Reference proteome</keyword>
<reference evidence="2" key="1">
    <citation type="submission" date="2016-11" db="UniProtKB">
        <authorList>
            <consortium name="WormBaseParasite"/>
        </authorList>
    </citation>
    <scope>IDENTIFICATION</scope>
</reference>
<organism evidence="1 2">
    <name type="scientific">Macrostomum lignano</name>
    <dbReference type="NCBI Taxonomy" id="282301"/>
    <lineage>
        <taxon>Eukaryota</taxon>
        <taxon>Metazoa</taxon>
        <taxon>Spiralia</taxon>
        <taxon>Lophotrochozoa</taxon>
        <taxon>Platyhelminthes</taxon>
        <taxon>Rhabditophora</taxon>
        <taxon>Macrostomorpha</taxon>
        <taxon>Macrostomida</taxon>
        <taxon>Macrostomidae</taxon>
        <taxon>Macrostomum</taxon>
    </lineage>
</organism>
<accession>A0A1I8I9K7</accession>
<name>A0A1I8I9K7_9PLAT</name>
<dbReference type="AlphaFoldDB" id="A0A1I8I9K7"/>
<dbReference type="Proteomes" id="UP000095280">
    <property type="component" value="Unplaced"/>
</dbReference>
<dbReference type="WBParaSite" id="maker-uti_cns_0010988-snap-gene-0.4-mRNA-1">
    <property type="protein sequence ID" value="maker-uti_cns_0010988-snap-gene-0.4-mRNA-1"/>
    <property type="gene ID" value="maker-uti_cns_0010988-snap-gene-0.4"/>
</dbReference>